<name>A0AAV0CFB6_9ASTE</name>
<evidence type="ECO:0000313" key="2">
    <source>
        <dbReference type="EMBL" id="CAH9073755.1"/>
    </source>
</evidence>
<keyword evidence="3" id="KW-1185">Reference proteome</keyword>
<dbReference type="PANTHER" id="PTHR11439:SF467">
    <property type="entry name" value="INTEGRASE CATALYTIC DOMAIN-CONTAINING PROTEIN"/>
    <property type="match status" value="1"/>
</dbReference>
<gene>
    <name evidence="2" type="ORF">CEPIT_LOCUS4729</name>
</gene>
<evidence type="ECO:0000259" key="1">
    <source>
        <dbReference type="Pfam" id="PF07727"/>
    </source>
</evidence>
<reference evidence="2" key="1">
    <citation type="submission" date="2022-07" db="EMBL/GenBank/DDBJ databases">
        <authorList>
            <person name="Macas J."/>
            <person name="Novak P."/>
            <person name="Neumann P."/>
        </authorList>
    </citation>
    <scope>NUCLEOTIDE SEQUENCE</scope>
</reference>
<dbReference type="AlphaFoldDB" id="A0AAV0CFB6"/>
<proteinExistence type="predicted"/>
<dbReference type="Proteomes" id="UP001152523">
    <property type="component" value="Unassembled WGS sequence"/>
</dbReference>
<dbReference type="InterPro" id="IPR043502">
    <property type="entry name" value="DNA/RNA_pol_sf"/>
</dbReference>
<dbReference type="SUPFAM" id="SSF56672">
    <property type="entry name" value="DNA/RNA polymerases"/>
    <property type="match status" value="1"/>
</dbReference>
<dbReference type="Pfam" id="PF07727">
    <property type="entry name" value="RVT_2"/>
    <property type="match status" value="1"/>
</dbReference>
<sequence length="283" mass="32290">MWLGQNGSVERYKARLVAQGLNQQACIDFTETFSPVVKPTTVRLVLTLVVSFDWPIRQLDVKNVFLHGNLTEEVYMRQPPGFVHPQFPHHLCRLRKAIYGLKQAPCAWFHRFNSFLLSHGFACSRSDNSLFIFRRNSGIIYLLLYVDDIIVTCNSLKLVNHFLSLLNKCFSMKDLGDLHFSLGIQASCTLSGLFLSQQKYISDLLHCFYLHTLKPVRSPLPSLTKLSLTDGELLADATEYKSMVGALQYLTLTRPDITFVVHLVSQFMHAPHTSHMLAVKRVF</sequence>
<dbReference type="InterPro" id="IPR013103">
    <property type="entry name" value="RVT_2"/>
</dbReference>
<feature type="domain" description="Reverse transcriptase Ty1/copia-type" evidence="1">
    <location>
        <begin position="9"/>
        <end position="219"/>
    </location>
</feature>
<dbReference type="PANTHER" id="PTHR11439">
    <property type="entry name" value="GAG-POL-RELATED RETROTRANSPOSON"/>
    <property type="match status" value="1"/>
</dbReference>
<protein>
    <recommendedName>
        <fullName evidence="1">Reverse transcriptase Ty1/copia-type domain-containing protein</fullName>
    </recommendedName>
</protein>
<accession>A0AAV0CFB6</accession>
<evidence type="ECO:0000313" key="3">
    <source>
        <dbReference type="Proteomes" id="UP001152523"/>
    </source>
</evidence>
<dbReference type="EMBL" id="CAMAPF010000024">
    <property type="protein sequence ID" value="CAH9073755.1"/>
    <property type="molecule type" value="Genomic_DNA"/>
</dbReference>
<organism evidence="2 3">
    <name type="scientific">Cuscuta epithymum</name>
    <dbReference type="NCBI Taxonomy" id="186058"/>
    <lineage>
        <taxon>Eukaryota</taxon>
        <taxon>Viridiplantae</taxon>
        <taxon>Streptophyta</taxon>
        <taxon>Embryophyta</taxon>
        <taxon>Tracheophyta</taxon>
        <taxon>Spermatophyta</taxon>
        <taxon>Magnoliopsida</taxon>
        <taxon>eudicotyledons</taxon>
        <taxon>Gunneridae</taxon>
        <taxon>Pentapetalae</taxon>
        <taxon>asterids</taxon>
        <taxon>lamiids</taxon>
        <taxon>Solanales</taxon>
        <taxon>Convolvulaceae</taxon>
        <taxon>Cuscuteae</taxon>
        <taxon>Cuscuta</taxon>
        <taxon>Cuscuta subgen. Cuscuta</taxon>
    </lineage>
</organism>
<comment type="caution">
    <text evidence="2">The sequence shown here is derived from an EMBL/GenBank/DDBJ whole genome shotgun (WGS) entry which is preliminary data.</text>
</comment>